<evidence type="ECO:0000256" key="2">
    <source>
        <dbReference type="SAM" id="Phobius"/>
    </source>
</evidence>
<protein>
    <submittedName>
        <fullName evidence="4">Uncharacterized protein</fullName>
    </submittedName>
</protein>
<keyword evidence="2" id="KW-1133">Transmembrane helix</keyword>
<reference evidence="4" key="1">
    <citation type="submission" date="2017-02" db="UniProtKB">
        <authorList>
            <consortium name="WormBaseParasite"/>
        </authorList>
    </citation>
    <scope>IDENTIFICATION</scope>
</reference>
<dbReference type="Proteomes" id="UP000046392">
    <property type="component" value="Unplaced"/>
</dbReference>
<evidence type="ECO:0000313" key="3">
    <source>
        <dbReference type="Proteomes" id="UP000046392"/>
    </source>
</evidence>
<name>A0A0N5BGU9_STREA</name>
<sequence>MDVLNYNDSYSCFVIFFTSLLIAFHIIVCGKKSNSKGKDTEHVNKLSTEELSSSSNTPNNRRIRSQFLPLQSKVKNVHNQLTPKKCIAKKNENKQRTADSFVYSNYYKTQNQGTKSKDEDNKVYLSKTVSDSNCMDTQDVGYQDDENNEKEKFKNETKNLLLDETQDDHANTERTISSYVNFKSNVPYIHQPYSNTRSVSVLSGISKLPTELSTRTAYQKTDNDIGKCDPKNKSEKKIRKTFEDKNLKTAYEMPLNIALPTRTPSTLSKKINNQEEKKNKTNDPIRSSYSFGSTVKETGNKREGKHTKGGFDSTETLPPPTSLQILQRHSNFELDDLTAKVRMVGETPKLEEAILFKDDDSIIAALKLKQNALVNKEKDFKTGSCENARSKDLSKGKTKVKEYPKPRKITEVYKNEEILKKMAFNKNNN</sequence>
<keyword evidence="3" id="KW-1185">Reference proteome</keyword>
<feature type="region of interest" description="Disordered" evidence="1">
    <location>
        <begin position="263"/>
        <end position="321"/>
    </location>
</feature>
<proteinExistence type="predicted"/>
<feature type="compositionally biased region" description="Basic and acidic residues" evidence="1">
    <location>
        <begin position="272"/>
        <end position="283"/>
    </location>
</feature>
<evidence type="ECO:0000313" key="4">
    <source>
        <dbReference type="WBParaSite" id="SPAL_0000519900.1"/>
    </source>
</evidence>
<dbReference type="WBParaSite" id="SPAL_0000519900.1">
    <property type="protein sequence ID" value="SPAL_0000519900.1"/>
    <property type="gene ID" value="SPAL_0000519900"/>
</dbReference>
<feature type="compositionally biased region" description="Polar residues" evidence="1">
    <location>
        <begin position="284"/>
        <end position="297"/>
    </location>
</feature>
<keyword evidence="2" id="KW-0472">Membrane</keyword>
<accession>A0A0N5BGU9</accession>
<organism evidence="3 4">
    <name type="scientific">Strongyloides papillosus</name>
    <name type="common">Intestinal threadworm</name>
    <dbReference type="NCBI Taxonomy" id="174720"/>
    <lineage>
        <taxon>Eukaryota</taxon>
        <taxon>Metazoa</taxon>
        <taxon>Ecdysozoa</taxon>
        <taxon>Nematoda</taxon>
        <taxon>Chromadorea</taxon>
        <taxon>Rhabditida</taxon>
        <taxon>Tylenchina</taxon>
        <taxon>Panagrolaimomorpha</taxon>
        <taxon>Strongyloidoidea</taxon>
        <taxon>Strongyloididae</taxon>
        <taxon>Strongyloides</taxon>
    </lineage>
</organism>
<keyword evidence="2" id="KW-0812">Transmembrane</keyword>
<dbReference type="AlphaFoldDB" id="A0A0N5BGU9"/>
<feature type="transmembrane region" description="Helical" evidence="2">
    <location>
        <begin position="6"/>
        <end position="28"/>
    </location>
</feature>
<evidence type="ECO:0000256" key="1">
    <source>
        <dbReference type="SAM" id="MobiDB-lite"/>
    </source>
</evidence>